<dbReference type="NCBIfam" id="NF002003">
    <property type="entry name" value="PRK00802.1-3"/>
    <property type="match status" value="1"/>
</dbReference>
<keyword evidence="3 5" id="KW-0378">Hydrolase</keyword>
<dbReference type="Proteomes" id="UP000192569">
    <property type="component" value="Chromosome I"/>
</dbReference>
<dbReference type="SUPFAM" id="SSF50486">
    <property type="entry name" value="FMT C-terminal domain-like"/>
    <property type="match status" value="1"/>
</dbReference>
<accession>A0A1W1VXQ6</accession>
<dbReference type="InterPro" id="IPR036995">
    <property type="entry name" value="MPG_sf"/>
</dbReference>
<dbReference type="InterPro" id="IPR011034">
    <property type="entry name" value="Formyl_transferase-like_C_sf"/>
</dbReference>
<dbReference type="AlphaFoldDB" id="A0A1W1VXQ6"/>
<evidence type="ECO:0000313" key="6">
    <source>
        <dbReference type="EMBL" id="SMB97871.1"/>
    </source>
</evidence>
<keyword evidence="7" id="KW-1185">Reference proteome</keyword>
<keyword evidence="2 5" id="KW-0227">DNA damage</keyword>
<gene>
    <name evidence="6" type="ORF">SAMN00808754_2002</name>
</gene>
<organism evidence="6 7">
    <name type="scientific">Thermanaeromonas toyohensis ToBE</name>
    <dbReference type="NCBI Taxonomy" id="698762"/>
    <lineage>
        <taxon>Bacteria</taxon>
        <taxon>Bacillati</taxon>
        <taxon>Bacillota</taxon>
        <taxon>Clostridia</taxon>
        <taxon>Neomoorellales</taxon>
        <taxon>Neomoorellaceae</taxon>
        <taxon>Thermanaeromonas</taxon>
    </lineage>
</organism>
<evidence type="ECO:0000256" key="4">
    <source>
        <dbReference type="ARBA" id="ARBA00023204"/>
    </source>
</evidence>
<sequence>MPLKKDEVNVGLKPWEQAPLGYDFFARDTRKVALELLGTYMVHFSPEGVTAGRVVETEAYLGPSDPACHSARGRTERNAVMFGPAGFVYVYLIYGVHYCINITTDKPEIPAAVLIRALEPVAGLELMQRRRGTHKLKELCRGPGRLAQAMGITRDLNGTSAIEGPIRFYPPLPGDPRADIVVAPRIGIREATDWLLRYYVRGSPFVSYK</sequence>
<dbReference type="Pfam" id="PF02245">
    <property type="entry name" value="Pur_DNA_glyco"/>
    <property type="match status" value="1"/>
</dbReference>
<dbReference type="GO" id="GO:0003677">
    <property type="term" value="F:DNA binding"/>
    <property type="evidence" value="ECO:0007669"/>
    <property type="project" value="InterPro"/>
</dbReference>
<dbReference type="FunFam" id="3.10.300.10:FF:000001">
    <property type="entry name" value="Putative 3-methyladenine DNA glycosylase"/>
    <property type="match status" value="1"/>
</dbReference>
<dbReference type="NCBIfam" id="TIGR00567">
    <property type="entry name" value="3mg"/>
    <property type="match status" value="1"/>
</dbReference>
<dbReference type="EMBL" id="LT838272">
    <property type="protein sequence ID" value="SMB97871.1"/>
    <property type="molecule type" value="Genomic_DNA"/>
</dbReference>
<keyword evidence="4 5" id="KW-0234">DNA repair</keyword>
<dbReference type="GO" id="GO:0006284">
    <property type="term" value="P:base-excision repair"/>
    <property type="evidence" value="ECO:0007669"/>
    <property type="project" value="InterPro"/>
</dbReference>
<dbReference type="PANTHER" id="PTHR10429:SF0">
    <property type="entry name" value="DNA-3-METHYLADENINE GLYCOSYLASE"/>
    <property type="match status" value="1"/>
</dbReference>
<dbReference type="OrthoDB" id="9794313at2"/>
<reference evidence="6 7" key="1">
    <citation type="submission" date="2017-04" db="EMBL/GenBank/DDBJ databases">
        <authorList>
            <person name="Afonso C.L."/>
            <person name="Miller P.J."/>
            <person name="Scott M.A."/>
            <person name="Spackman E."/>
            <person name="Goraichik I."/>
            <person name="Dimitrov K.M."/>
            <person name="Suarez D.L."/>
            <person name="Swayne D.E."/>
        </authorList>
    </citation>
    <scope>NUCLEOTIDE SEQUENCE [LARGE SCALE GENOMIC DNA]</scope>
    <source>
        <strain evidence="6 7">ToBE</strain>
    </source>
</reference>
<evidence type="ECO:0000256" key="2">
    <source>
        <dbReference type="ARBA" id="ARBA00022763"/>
    </source>
</evidence>
<name>A0A1W1VXQ6_9FIRM</name>
<dbReference type="Gene3D" id="3.10.300.10">
    <property type="entry name" value="Methylpurine-DNA glycosylase (MPG)"/>
    <property type="match status" value="1"/>
</dbReference>
<dbReference type="InterPro" id="IPR003180">
    <property type="entry name" value="MPG"/>
</dbReference>
<evidence type="ECO:0000256" key="5">
    <source>
        <dbReference type="HAMAP-Rule" id="MF_00527"/>
    </source>
</evidence>
<dbReference type="STRING" id="698762.SAMN00808754_2002"/>
<protein>
    <recommendedName>
        <fullName evidence="5">Putative 3-methyladenine DNA glycosylase</fullName>
        <ecNumber evidence="5">3.2.2.-</ecNumber>
    </recommendedName>
</protein>
<dbReference type="RefSeq" id="WP_084665579.1">
    <property type="nucleotide sequence ID" value="NZ_LT838272.1"/>
</dbReference>
<dbReference type="HAMAP" id="MF_00527">
    <property type="entry name" value="3MGH"/>
    <property type="match status" value="1"/>
</dbReference>
<evidence type="ECO:0000313" key="7">
    <source>
        <dbReference type="Proteomes" id="UP000192569"/>
    </source>
</evidence>
<dbReference type="EC" id="3.2.2.-" evidence="5"/>
<dbReference type="PANTHER" id="PTHR10429">
    <property type="entry name" value="DNA-3-METHYLADENINE GLYCOSYLASE"/>
    <property type="match status" value="1"/>
</dbReference>
<proteinExistence type="inferred from homology"/>
<dbReference type="GO" id="GO:0003905">
    <property type="term" value="F:alkylbase DNA N-glycosylase activity"/>
    <property type="evidence" value="ECO:0007669"/>
    <property type="project" value="InterPro"/>
</dbReference>
<comment type="similarity">
    <text evidence="1 5">Belongs to the DNA glycosylase MPG family.</text>
</comment>
<dbReference type="CDD" id="cd00540">
    <property type="entry name" value="AAG"/>
    <property type="match status" value="1"/>
</dbReference>
<evidence type="ECO:0000256" key="3">
    <source>
        <dbReference type="ARBA" id="ARBA00022801"/>
    </source>
</evidence>
<evidence type="ECO:0000256" key="1">
    <source>
        <dbReference type="ARBA" id="ARBA00009232"/>
    </source>
</evidence>